<feature type="signal peptide" evidence="2">
    <location>
        <begin position="1"/>
        <end position="24"/>
    </location>
</feature>
<name>A0ABZ1XV54_9ACTN</name>
<evidence type="ECO:0000313" key="4">
    <source>
        <dbReference type="Proteomes" id="UP001432060"/>
    </source>
</evidence>
<proteinExistence type="predicted"/>
<dbReference type="EMBL" id="CP109019">
    <property type="protein sequence ID" value="WUT86587.1"/>
    <property type="molecule type" value="Genomic_DNA"/>
</dbReference>
<dbReference type="RefSeq" id="WP_329403055.1">
    <property type="nucleotide sequence ID" value="NZ_CP109019.1"/>
</dbReference>
<feature type="region of interest" description="Disordered" evidence="1">
    <location>
        <begin position="28"/>
        <end position="63"/>
    </location>
</feature>
<evidence type="ECO:0000256" key="2">
    <source>
        <dbReference type="SAM" id="SignalP"/>
    </source>
</evidence>
<reference evidence="3" key="1">
    <citation type="submission" date="2022-10" db="EMBL/GenBank/DDBJ databases">
        <title>The complete genomes of actinobacterial strains from the NBC collection.</title>
        <authorList>
            <person name="Joergensen T.S."/>
            <person name="Alvarez Arevalo M."/>
            <person name="Sterndorff E.B."/>
            <person name="Faurdal D."/>
            <person name="Vuksanovic O."/>
            <person name="Mourched A.-S."/>
            <person name="Charusanti P."/>
            <person name="Shaw S."/>
            <person name="Blin K."/>
            <person name="Weber T."/>
        </authorList>
    </citation>
    <scope>NUCLEOTIDE SEQUENCE</scope>
    <source>
        <strain evidence="3">NBC_00668</strain>
    </source>
</reference>
<dbReference type="Proteomes" id="UP001432060">
    <property type="component" value="Chromosome"/>
</dbReference>
<sequence length="301" mass="31886">MSTRKTLVKAAVPALAAVAVGAVAVVGLSGNSPSPDGKPTAKTESRSGDTPAAPAAVSDPGNPATWKLPIERYMVSKADARLVNTSRDSVIAACMKKAGFPNWVPAPDLPALGGKTETDWRYGIHDAVQAAKHGYHPDAAEQQAYDQAMMAGAVDKAGADPKVLQGCAESAGRTVPTVTRSDLVEQIKGDSFKESTKDPKVTAVFAQWSACMKTKGYSYTKPMDANDEPRFNDPHNVSDVEIATAKADVACRTQHHVEKTWFDVEVTLQTKAIKVNQAALNEVQTANKDTVRQASAVATAR</sequence>
<accession>A0ABZ1XV54</accession>
<evidence type="ECO:0000256" key="1">
    <source>
        <dbReference type="SAM" id="MobiDB-lite"/>
    </source>
</evidence>
<evidence type="ECO:0000313" key="3">
    <source>
        <dbReference type="EMBL" id="WUT86587.1"/>
    </source>
</evidence>
<feature type="chain" id="PRO_5045820591" description="Secreted protein" evidence="2">
    <location>
        <begin position="25"/>
        <end position="301"/>
    </location>
</feature>
<organism evidence="3 4">
    <name type="scientific">Streptomyces melanogenes</name>
    <dbReference type="NCBI Taxonomy" id="67326"/>
    <lineage>
        <taxon>Bacteria</taxon>
        <taxon>Bacillati</taxon>
        <taxon>Actinomycetota</taxon>
        <taxon>Actinomycetes</taxon>
        <taxon>Kitasatosporales</taxon>
        <taxon>Streptomycetaceae</taxon>
        <taxon>Streptomyces</taxon>
    </lineage>
</organism>
<keyword evidence="4" id="KW-1185">Reference proteome</keyword>
<gene>
    <name evidence="3" type="ORF">OG515_32505</name>
</gene>
<evidence type="ECO:0008006" key="5">
    <source>
        <dbReference type="Google" id="ProtNLM"/>
    </source>
</evidence>
<protein>
    <recommendedName>
        <fullName evidence="5">Secreted protein</fullName>
    </recommendedName>
</protein>
<keyword evidence="2" id="KW-0732">Signal</keyword>